<dbReference type="RefSeq" id="WP_173804014.1">
    <property type="nucleotide sequence ID" value="NZ_AP018042.1"/>
</dbReference>
<dbReference type="PANTHER" id="PTHR40459">
    <property type="entry name" value="CONSERVED HYPOTHETICAL ALANINE AND LEUCINE RICH PROTEIN"/>
    <property type="match status" value="1"/>
</dbReference>
<dbReference type="Pfam" id="PF10728">
    <property type="entry name" value="DUF2520"/>
    <property type="match status" value="1"/>
</dbReference>
<proteinExistence type="predicted"/>
<dbReference type="InterPro" id="IPR037108">
    <property type="entry name" value="TM1727-like_C_sf"/>
</dbReference>
<dbReference type="InterPro" id="IPR028939">
    <property type="entry name" value="P5C_Rdtase_cat_N"/>
</dbReference>
<reference evidence="3 4" key="1">
    <citation type="journal article" date="2018" name="Mar. Genomics">
        <title>Complete genome sequence of Marinifilaceae bacterium strain SPP2, isolated from the Antarctic marine sediment.</title>
        <authorList>
            <person name="Watanabe M."/>
            <person name="Kojima H."/>
            <person name="Fukui M."/>
        </authorList>
    </citation>
    <scope>NUCLEOTIDE SEQUENCE [LARGE SCALE GENOMIC DNA]</scope>
    <source>
        <strain evidence="3 4">SPP2</strain>
    </source>
</reference>
<dbReference type="SUPFAM" id="SSF48179">
    <property type="entry name" value="6-phosphogluconate dehydrogenase C-terminal domain-like"/>
    <property type="match status" value="1"/>
</dbReference>
<protein>
    <recommendedName>
        <fullName evidence="5">NADP oxidoreductase</fullName>
    </recommendedName>
</protein>
<feature type="domain" description="DUF2520" evidence="2">
    <location>
        <begin position="126"/>
        <end position="250"/>
    </location>
</feature>
<dbReference type="Gene3D" id="1.10.1040.20">
    <property type="entry name" value="ProC-like, C-terminal domain"/>
    <property type="match status" value="1"/>
</dbReference>
<dbReference type="AlphaFoldDB" id="A0A1Y1CKL5"/>
<dbReference type="KEGG" id="mbas:ALGA_2614"/>
<gene>
    <name evidence="3" type="ORF">ALGA_2614</name>
</gene>
<dbReference type="PANTHER" id="PTHR40459:SF1">
    <property type="entry name" value="CONSERVED HYPOTHETICAL ALANINE AND LEUCINE RICH PROTEIN"/>
    <property type="match status" value="1"/>
</dbReference>
<dbReference type="Gene3D" id="3.40.50.720">
    <property type="entry name" value="NAD(P)-binding Rossmann-like Domain"/>
    <property type="match status" value="1"/>
</dbReference>
<feature type="domain" description="Pyrroline-5-carboxylate reductase catalytic N-terminal" evidence="1">
    <location>
        <begin position="4"/>
        <end position="82"/>
    </location>
</feature>
<dbReference type="Proteomes" id="UP000218267">
    <property type="component" value="Chromosome"/>
</dbReference>
<dbReference type="EMBL" id="AP018042">
    <property type="protein sequence ID" value="BAX80927.1"/>
    <property type="molecule type" value="Genomic_DNA"/>
</dbReference>
<evidence type="ECO:0000259" key="2">
    <source>
        <dbReference type="Pfam" id="PF10728"/>
    </source>
</evidence>
<evidence type="ECO:0000259" key="1">
    <source>
        <dbReference type="Pfam" id="PF03807"/>
    </source>
</evidence>
<dbReference type="SUPFAM" id="SSF51735">
    <property type="entry name" value="NAD(P)-binding Rossmann-fold domains"/>
    <property type="match status" value="1"/>
</dbReference>
<accession>A0A1Y1CKL5</accession>
<name>A0A1Y1CKL5_9BACT</name>
<evidence type="ECO:0000313" key="3">
    <source>
        <dbReference type="EMBL" id="BAX80927.1"/>
    </source>
</evidence>
<dbReference type="InterPro" id="IPR036291">
    <property type="entry name" value="NAD(P)-bd_dom_sf"/>
</dbReference>
<dbReference type="InterPro" id="IPR008927">
    <property type="entry name" value="6-PGluconate_DH-like_C_sf"/>
</dbReference>
<organism evidence="3 4">
    <name type="scientific">Labilibaculum antarcticum</name>
    <dbReference type="NCBI Taxonomy" id="1717717"/>
    <lineage>
        <taxon>Bacteria</taxon>
        <taxon>Pseudomonadati</taxon>
        <taxon>Bacteroidota</taxon>
        <taxon>Bacteroidia</taxon>
        <taxon>Marinilabiliales</taxon>
        <taxon>Marinifilaceae</taxon>
        <taxon>Labilibaculum</taxon>
    </lineage>
</organism>
<keyword evidence="4" id="KW-1185">Reference proteome</keyword>
<sequence length="258" mass="29057">MIQKVVMIGAGNLATQLSLALHENGIEILQVYSRTVESAKALAEKLNCKYTISVKEIEKNADLYVFALSDKALQPILDGLPVPIGKVVHTAGSIPVDIFENYTKIYGVFYPLQTFSKERKVDFSDIPICIESNNMEFQENLIALAKRISKSVHLISSDQRKQLHLAAVFTCNFTNHMYCIGQKLLEEKDVDFELLKPLILETAQKALQLNPLSAQTGPAVRFDEEIMSSHEKALENTPDFKKLYSFVSESIYKMHKSK</sequence>
<dbReference type="Pfam" id="PF03807">
    <property type="entry name" value="F420_oxidored"/>
    <property type="match status" value="1"/>
</dbReference>
<evidence type="ECO:0008006" key="5">
    <source>
        <dbReference type="Google" id="ProtNLM"/>
    </source>
</evidence>
<reference evidence="4" key="2">
    <citation type="journal article" date="2020" name="Antonie Van Leeuwenhoek">
        <title>Labilibaculum antarcticum sp. nov., a novel facultative anaerobic, psychrotorelant bacterium isolated from marine sediment of Antarctica.</title>
        <authorList>
            <person name="Watanabe M."/>
            <person name="Kojima H."/>
            <person name="Fukui M."/>
        </authorList>
    </citation>
    <scope>NUCLEOTIDE SEQUENCE [LARGE SCALE GENOMIC DNA]</scope>
    <source>
        <strain evidence="4">SPP2</strain>
    </source>
</reference>
<dbReference type="InterPro" id="IPR018931">
    <property type="entry name" value="DUF2520"/>
</dbReference>
<evidence type="ECO:0000313" key="4">
    <source>
        <dbReference type="Proteomes" id="UP000218267"/>
    </source>
</evidence>